<evidence type="ECO:0000313" key="1">
    <source>
        <dbReference type="Proteomes" id="UP000095287"/>
    </source>
</evidence>
<name>A0A1I8AAF1_9BILA</name>
<accession>A0A1I8AAF1</accession>
<sequence>MHSAAWRKEDKGNIQNVHHNSSSIKIHGTIQGTKIELLKNYQIEELFNVQLIISPFPSFQCSFRNAIIVLKPLTPCQKEHGAS</sequence>
<keyword evidence="1" id="KW-1185">Reference proteome</keyword>
<proteinExistence type="predicted"/>
<organism evidence="1 2">
    <name type="scientific">Steinernema glaseri</name>
    <dbReference type="NCBI Taxonomy" id="37863"/>
    <lineage>
        <taxon>Eukaryota</taxon>
        <taxon>Metazoa</taxon>
        <taxon>Ecdysozoa</taxon>
        <taxon>Nematoda</taxon>
        <taxon>Chromadorea</taxon>
        <taxon>Rhabditida</taxon>
        <taxon>Tylenchina</taxon>
        <taxon>Panagrolaimomorpha</taxon>
        <taxon>Strongyloidoidea</taxon>
        <taxon>Steinernematidae</taxon>
        <taxon>Steinernema</taxon>
    </lineage>
</organism>
<dbReference type="WBParaSite" id="L893_g3452.t1">
    <property type="protein sequence ID" value="L893_g3452.t1"/>
    <property type="gene ID" value="L893_g3452"/>
</dbReference>
<protein>
    <submittedName>
        <fullName evidence="2">SHSP domain-containing protein</fullName>
    </submittedName>
</protein>
<evidence type="ECO:0000313" key="2">
    <source>
        <dbReference type="WBParaSite" id="L893_g3452.t1"/>
    </source>
</evidence>
<reference evidence="2" key="1">
    <citation type="submission" date="2016-11" db="UniProtKB">
        <authorList>
            <consortium name="WormBaseParasite"/>
        </authorList>
    </citation>
    <scope>IDENTIFICATION</scope>
</reference>
<dbReference type="AlphaFoldDB" id="A0A1I8AAF1"/>
<dbReference type="Proteomes" id="UP000095287">
    <property type="component" value="Unplaced"/>
</dbReference>